<keyword evidence="2 4" id="KW-0648">Protein biosynthesis</keyword>
<dbReference type="Proteomes" id="UP000595564">
    <property type="component" value="Chromosome"/>
</dbReference>
<dbReference type="SUPFAM" id="SSF55826">
    <property type="entry name" value="YbaK/ProRS associated domain"/>
    <property type="match status" value="1"/>
</dbReference>
<dbReference type="Pfam" id="PF04073">
    <property type="entry name" value="tRNA_edit"/>
    <property type="match status" value="1"/>
</dbReference>
<evidence type="ECO:0000256" key="4">
    <source>
        <dbReference type="PIRNR" id="PIRNR006181"/>
    </source>
</evidence>
<dbReference type="PANTHER" id="PTHR30411">
    <property type="entry name" value="CYTOPLASMIC PROTEIN"/>
    <property type="match status" value="1"/>
</dbReference>
<dbReference type="PANTHER" id="PTHR30411:SF0">
    <property type="entry name" value="CYS-TRNA(PRO)_CYS-TRNA(CYS) DEACYLASE YBAK"/>
    <property type="match status" value="1"/>
</dbReference>
<organism evidence="6 7">
    <name type="scientific">Thermotomaculum hydrothermale</name>
    <dbReference type="NCBI Taxonomy" id="981385"/>
    <lineage>
        <taxon>Bacteria</taxon>
        <taxon>Pseudomonadati</taxon>
        <taxon>Acidobacteriota</taxon>
        <taxon>Holophagae</taxon>
        <taxon>Thermotomaculales</taxon>
        <taxon>Thermotomaculaceae</taxon>
        <taxon>Thermotomaculum</taxon>
    </lineage>
</organism>
<keyword evidence="3 4" id="KW-0456">Lyase</keyword>
<evidence type="ECO:0000256" key="1">
    <source>
        <dbReference type="ARBA" id="ARBA00009798"/>
    </source>
</evidence>
<protein>
    <recommendedName>
        <fullName evidence="4">Cys-tRNA(Pro)/Cys-tRNA(Cys) deacylase</fullName>
        <ecNumber evidence="4">4.2.-.-</ecNumber>
    </recommendedName>
</protein>
<evidence type="ECO:0000313" key="6">
    <source>
        <dbReference type="EMBL" id="BBB33176.1"/>
    </source>
</evidence>
<dbReference type="EC" id="4.2.-.-" evidence="4"/>
<dbReference type="InterPro" id="IPR007214">
    <property type="entry name" value="YbaK/aa-tRNA-synth-assoc-dom"/>
</dbReference>
<dbReference type="GO" id="GO:0016829">
    <property type="term" value="F:lyase activity"/>
    <property type="evidence" value="ECO:0007669"/>
    <property type="project" value="UniProtKB-KW"/>
</dbReference>
<dbReference type="GO" id="GO:0006412">
    <property type="term" value="P:translation"/>
    <property type="evidence" value="ECO:0007669"/>
    <property type="project" value="UniProtKB-KW"/>
</dbReference>
<evidence type="ECO:0000259" key="5">
    <source>
        <dbReference type="Pfam" id="PF04073"/>
    </source>
</evidence>
<dbReference type="Gene3D" id="3.90.960.10">
    <property type="entry name" value="YbaK/aminoacyl-tRNA synthetase-associated domain"/>
    <property type="match status" value="1"/>
</dbReference>
<evidence type="ECO:0000256" key="3">
    <source>
        <dbReference type="ARBA" id="ARBA00023239"/>
    </source>
</evidence>
<evidence type="ECO:0000313" key="7">
    <source>
        <dbReference type="Proteomes" id="UP000595564"/>
    </source>
</evidence>
<dbReference type="InterPro" id="IPR036754">
    <property type="entry name" value="YbaK/aa-tRNA-synt-asso_dom_sf"/>
</dbReference>
<dbReference type="AlphaFoldDB" id="A0A7R6PRU6"/>
<dbReference type="InterPro" id="IPR004369">
    <property type="entry name" value="Prolyl-tRNA_editing_YbaK/EbsC"/>
</dbReference>
<sequence>MKTRGIEFLEKNRVEHKVFTYDHKVKGAEFAAEQTGIELERMIKTLVVCDVRGKDFYFVLMPGDKSVDMKKLAKCLGKKKMRMSTVQEAQKLTNYLVGGISPFGAKTKLPVVMEKSLEQFEKVGINGGGRGIIVEISLNDLKSLLNPEVCEVAKS</sequence>
<reference evidence="6 7" key="1">
    <citation type="journal article" date="2012" name="Extremophiles">
        <title>Thermotomaculum hydrothermale gen. nov., sp. nov., a novel heterotrophic thermophile within the phylum Acidobacteria from a deep-sea hydrothermal vent chimney in the Southern Okinawa Trough.</title>
        <authorList>
            <person name="Izumi H."/>
            <person name="Nunoura T."/>
            <person name="Miyazaki M."/>
            <person name="Mino S."/>
            <person name="Toki T."/>
            <person name="Takai K."/>
            <person name="Sako Y."/>
            <person name="Sawabe T."/>
            <person name="Nakagawa S."/>
        </authorList>
    </citation>
    <scope>NUCLEOTIDE SEQUENCE [LARGE SCALE GENOMIC DNA]</scope>
    <source>
        <strain evidence="6 7">AC55</strain>
    </source>
</reference>
<accession>A0A7R6PRU6</accession>
<comment type="similarity">
    <text evidence="1 4">Belongs to the prolyl-tRNA editing family. YbaK/EbsC subfamily.</text>
</comment>
<evidence type="ECO:0000256" key="2">
    <source>
        <dbReference type="ARBA" id="ARBA00022917"/>
    </source>
</evidence>
<gene>
    <name evidence="6" type="ORF">TTHT_1702</name>
</gene>
<dbReference type="KEGG" id="thyd:TTHT_1702"/>
<dbReference type="RefSeq" id="WP_201327480.1">
    <property type="nucleotide sequence ID" value="NZ_AP017470.1"/>
</dbReference>
<keyword evidence="7" id="KW-1185">Reference proteome</keyword>
<dbReference type="EMBL" id="AP017470">
    <property type="protein sequence ID" value="BBB33176.1"/>
    <property type="molecule type" value="Genomic_DNA"/>
</dbReference>
<name>A0A7R6PRU6_9BACT</name>
<dbReference type="PIRSF" id="PIRSF006181">
    <property type="entry name" value="EbsC_YbaK"/>
    <property type="match status" value="1"/>
</dbReference>
<dbReference type="GO" id="GO:0002161">
    <property type="term" value="F:aminoacyl-tRNA deacylase activity"/>
    <property type="evidence" value="ECO:0007669"/>
    <property type="project" value="InterPro"/>
</dbReference>
<feature type="domain" description="YbaK/aminoacyl-tRNA synthetase-associated" evidence="5">
    <location>
        <begin position="25"/>
        <end position="143"/>
    </location>
</feature>
<proteinExistence type="inferred from homology"/>